<name>A0A1G9MX60_9FIRM</name>
<organism evidence="14 15">
    <name type="scientific">Halarsenatibacter silvermanii</name>
    <dbReference type="NCBI Taxonomy" id="321763"/>
    <lineage>
        <taxon>Bacteria</taxon>
        <taxon>Bacillati</taxon>
        <taxon>Bacillota</taxon>
        <taxon>Clostridia</taxon>
        <taxon>Halanaerobiales</taxon>
        <taxon>Halarsenatibacteraceae</taxon>
        <taxon>Halarsenatibacter</taxon>
    </lineage>
</organism>
<dbReference type="GO" id="GO:0043546">
    <property type="term" value="F:molybdopterin cofactor binding"/>
    <property type="evidence" value="ECO:0007669"/>
    <property type="project" value="InterPro"/>
</dbReference>
<dbReference type="SUPFAM" id="SSF53706">
    <property type="entry name" value="Formate dehydrogenase/DMSO reductase, domains 1-3"/>
    <property type="match status" value="1"/>
</dbReference>
<dbReference type="GO" id="GO:0030151">
    <property type="term" value="F:molybdenum ion binding"/>
    <property type="evidence" value="ECO:0007669"/>
    <property type="project" value="TreeGrafter"/>
</dbReference>
<dbReference type="FunFam" id="3.40.228.10:FF:000009">
    <property type="entry name" value="Formate dehydrogenase, alpha subunit, selenocysteine-containing"/>
    <property type="match status" value="1"/>
</dbReference>
<evidence type="ECO:0000256" key="8">
    <source>
        <dbReference type="ARBA" id="ARBA00022933"/>
    </source>
</evidence>
<keyword evidence="6" id="KW-0732">Signal</keyword>
<gene>
    <name evidence="14" type="ORF">SAMN04488692_10936</name>
</gene>
<evidence type="ECO:0000256" key="1">
    <source>
        <dbReference type="ARBA" id="ARBA00001966"/>
    </source>
</evidence>
<dbReference type="GO" id="GO:0008863">
    <property type="term" value="F:formate dehydrogenase (NAD+) activity"/>
    <property type="evidence" value="ECO:0007669"/>
    <property type="project" value="InterPro"/>
</dbReference>
<keyword evidence="10" id="KW-0408">Iron</keyword>
<evidence type="ECO:0000259" key="12">
    <source>
        <dbReference type="Pfam" id="PF00384"/>
    </source>
</evidence>
<feature type="domain" description="Molybdopterin oxidoreductase" evidence="12">
    <location>
        <begin position="3"/>
        <end position="439"/>
    </location>
</feature>
<keyword evidence="11" id="KW-0411">Iron-sulfur</keyword>
<dbReference type="AlphaFoldDB" id="A0A1G9MX60"/>
<evidence type="ECO:0000256" key="9">
    <source>
        <dbReference type="ARBA" id="ARBA00023002"/>
    </source>
</evidence>
<dbReference type="GO" id="GO:0051539">
    <property type="term" value="F:4 iron, 4 sulfur cluster binding"/>
    <property type="evidence" value="ECO:0007669"/>
    <property type="project" value="UniProtKB-KW"/>
</dbReference>
<comment type="subcellular location">
    <subcellularLocation>
        <location evidence="2">Periplasm</location>
    </subcellularLocation>
</comment>
<evidence type="ECO:0000313" key="15">
    <source>
        <dbReference type="Proteomes" id="UP000199476"/>
    </source>
</evidence>
<dbReference type="GO" id="GO:0009055">
    <property type="term" value="F:electron transfer activity"/>
    <property type="evidence" value="ECO:0007669"/>
    <property type="project" value="InterPro"/>
</dbReference>
<protein>
    <submittedName>
        <fullName evidence="14">Formate dehydrogenase major subunit</fullName>
    </submittedName>
</protein>
<proteinExistence type="inferred from homology"/>
<dbReference type="InterPro" id="IPR006656">
    <property type="entry name" value="Mopterin_OxRdtase"/>
</dbReference>
<keyword evidence="9" id="KW-0560">Oxidoreductase</keyword>
<dbReference type="GO" id="GO:0009061">
    <property type="term" value="P:anaerobic respiration"/>
    <property type="evidence" value="ECO:0007669"/>
    <property type="project" value="TreeGrafter"/>
</dbReference>
<dbReference type="GO" id="GO:0047111">
    <property type="term" value="F:formate dehydrogenase (cytochrome-c-553) activity"/>
    <property type="evidence" value="ECO:0007669"/>
    <property type="project" value="InterPro"/>
</dbReference>
<dbReference type="Gene3D" id="2.40.40.20">
    <property type="match status" value="1"/>
</dbReference>
<evidence type="ECO:0000256" key="6">
    <source>
        <dbReference type="ARBA" id="ARBA00022729"/>
    </source>
</evidence>
<dbReference type="Gene3D" id="3.40.50.740">
    <property type="match status" value="1"/>
</dbReference>
<dbReference type="InterPro" id="IPR006443">
    <property type="entry name" value="Formate-DH-alph_fdnG"/>
</dbReference>
<dbReference type="Pfam" id="PF01568">
    <property type="entry name" value="Molydop_binding"/>
    <property type="match status" value="1"/>
</dbReference>
<evidence type="ECO:0000313" key="14">
    <source>
        <dbReference type="EMBL" id="SDL78724.1"/>
    </source>
</evidence>
<evidence type="ECO:0000256" key="11">
    <source>
        <dbReference type="ARBA" id="ARBA00023014"/>
    </source>
</evidence>
<evidence type="ECO:0000256" key="4">
    <source>
        <dbReference type="ARBA" id="ARBA00022485"/>
    </source>
</evidence>
<feature type="domain" description="Molybdopterin dinucleotide-binding" evidence="13">
    <location>
        <begin position="659"/>
        <end position="776"/>
    </location>
</feature>
<dbReference type="GO" id="GO:0042597">
    <property type="term" value="C:periplasmic space"/>
    <property type="evidence" value="ECO:0007669"/>
    <property type="project" value="UniProtKB-SubCell"/>
</dbReference>
<dbReference type="PANTHER" id="PTHR43598">
    <property type="entry name" value="TUNGSTEN-CONTAINING FORMYLMETHANOFURAN DEHYDROGENASE 2 SUBUNIT B"/>
    <property type="match status" value="1"/>
</dbReference>
<evidence type="ECO:0000256" key="2">
    <source>
        <dbReference type="ARBA" id="ARBA00004418"/>
    </source>
</evidence>
<dbReference type="Proteomes" id="UP000199476">
    <property type="component" value="Unassembled WGS sequence"/>
</dbReference>
<keyword evidence="4" id="KW-0004">4Fe-4S</keyword>
<keyword evidence="8" id="KW-0712">Selenocysteine</keyword>
<accession>A0A1G9MX60</accession>
<dbReference type="Pfam" id="PF00384">
    <property type="entry name" value="Molybdopterin"/>
    <property type="match status" value="1"/>
</dbReference>
<keyword evidence="5" id="KW-0479">Metal-binding</keyword>
<dbReference type="InterPro" id="IPR009010">
    <property type="entry name" value="Asp_de-COase-like_dom_sf"/>
</dbReference>
<dbReference type="CDD" id="cd02792">
    <property type="entry name" value="MopB_CT_Formate-Dh-Na-like"/>
    <property type="match status" value="1"/>
</dbReference>
<comment type="similarity">
    <text evidence="3">Belongs to the prokaryotic molybdopterin-containing oxidoreductase family.</text>
</comment>
<evidence type="ECO:0000259" key="13">
    <source>
        <dbReference type="Pfam" id="PF01568"/>
    </source>
</evidence>
<evidence type="ECO:0000256" key="10">
    <source>
        <dbReference type="ARBA" id="ARBA00023004"/>
    </source>
</evidence>
<dbReference type="InterPro" id="IPR006657">
    <property type="entry name" value="MoPterin_dinucl-bd_dom"/>
</dbReference>
<keyword evidence="15" id="KW-1185">Reference proteome</keyword>
<sequence>MTNHWIDYQNSDVFINIGLNTAENHPVSMKWIEKAQKENDAKLVCVDPRYTRTAAVSDLYVSMRPGTNVAFLSGIINYVLENEKYNEDYIKNFTNASYLIDPEFDFQDGMFSGAADVNGRIAYDTESWSYQYDDEGNIKKDESLEDPSCVFQLMKDHYSRYDISTVCEITGSPEDKYEELCQLYTDTGAPEKAGNIMYAMGITQFTHGSQNVRSIAMLQLLLGNMGVAGGGVNAQRGQSNVQGACDTGMLFHLVPGYMGVPRAELHPTLADYLEMETPESGYWKNTPDFFVSLLKAFYGENASEDNDYCYDYLPKMDDKDRSHIGMFNEMKKGGIDGLISWADNPAVSGPSAGDQREFMGELDWLISVDLFESETASFWKEPGVDSSEIKTEVFLLPAALHVERDGSITNSGRWIQWRHQAAEPPEDAKSDLWIADRIFKSVRELYEEEGGVKPEPIVEMNWDYGEKPDPELVARELNGYRTEDKELVADFTELAEDGSTAAGSWIYSGYYADDENPATMKREPETEGIGGHHDWSFSWPLNRRIIYNRAGADPEGNPWNPDTPVIWWENGEWQRNDVPDFDASVPPEETAESPFIMLPELQARLFAPGLAGGPFPEHYEPWESPIENMISGTQFNPAVREWYPDQRAGVGSEEYPYVATSYRVTEHYQTGILTRNMPWLNEAMPDLFVEISPSLADDMGVESGDEVVVSSPRGEIEAAACVTPRIKPFSVNGSEVEMVGIVWHWGYAGMSTGPVANDLAPSIGDPNTTIPEYKAFLCDIRKGGE</sequence>
<dbReference type="Gene3D" id="3.40.228.10">
    <property type="entry name" value="Dimethylsulfoxide Reductase, domain 2"/>
    <property type="match status" value="2"/>
</dbReference>
<evidence type="ECO:0000256" key="7">
    <source>
        <dbReference type="ARBA" id="ARBA00022764"/>
    </source>
</evidence>
<dbReference type="STRING" id="321763.SAMN04488692_10936"/>
<comment type="cofactor">
    <cofactor evidence="1">
        <name>[4Fe-4S] cluster</name>
        <dbReference type="ChEBI" id="CHEBI:49883"/>
    </cofactor>
</comment>
<evidence type="ECO:0000256" key="5">
    <source>
        <dbReference type="ARBA" id="ARBA00022723"/>
    </source>
</evidence>
<reference evidence="14 15" key="1">
    <citation type="submission" date="2016-10" db="EMBL/GenBank/DDBJ databases">
        <authorList>
            <person name="de Groot N.N."/>
        </authorList>
    </citation>
    <scope>NUCLEOTIDE SEQUENCE [LARGE SCALE GENOMIC DNA]</scope>
    <source>
        <strain evidence="14 15">SLAS-1</strain>
    </source>
</reference>
<dbReference type="PANTHER" id="PTHR43598:SF1">
    <property type="entry name" value="FORMATE DEHYDROGENASE-O MAJOR SUBUNIT"/>
    <property type="match status" value="1"/>
</dbReference>
<dbReference type="EMBL" id="FNGO01000009">
    <property type="protein sequence ID" value="SDL78724.1"/>
    <property type="molecule type" value="Genomic_DNA"/>
</dbReference>
<dbReference type="SUPFAM" id="SSF50692">
    <property type="entry name" value="ADC-like"/>
    <property type="match status" value="1"/>
</dbReference>
<evidence type="ECO:0000256" key="3">
    <source>
        <dbReference type="ARBA" id="ARBA00010312"/>
    </source>
</evidence>
<dbReference type="NCBIfam" id="TIGR01553">
    <property type="entry name" value="formate-DH-alph"/>
    <property type="match status" value="1"/>
</dbReference>
<keyword evidence="7" id="KW-0574">Periplasm</keyword>